<dbReference type="GO" id="GO:0030674">
    <property type="term" value="F:protein-macromolecule adaptor activity"/>
    <property type="evidence" value="ECO:0007669"/>
    <property type="project" value="TreeGrafter"/>
</dbReference>
<dbReference type="PROSITE" id="PS01152">
    <property type="entry name" value="HESB"/>
    <property type="match status" value="1"/>
</dbReference>
<proteinExistence type="predicted"/>
<dbReference type="Gene3D" id="2.60.300.12">
    <property type="entry name" value="HesB-like domain"/>
    <property type="match status" value="1"/>
</dbReference>
<dbReference type="GeneID" id="29070003"/>
<dbReference type="InterPro" id="IPR017870">
    <property type="entry name" value="FeS_cluster_insertion_CS"/>
</dbReference>
<dbReference type="GO" id="GO:0016226">
    <property type="term" value="P:iron-sulfur cluster assembly"/>
    <property type="evidence" value="ECO:0007669"/>
    <property type="project" value="InterPro"/>
</dbReference>
<dbReference type="InterPro" id="IPR016092">
    <property type="entry name" value="ATAP"/>
</dbReference>
<organism evidence="2">
    <name type="scientific">Hildenbrandia rubra</name>
    <dbReference type="NCBI Taxonomy" id="31481"/>
    <lineage>
        <taxon>Eukaryota</taxon>
        <taxon>Rhodophyta</taxon>
        <taxon>Florideophyceae</taxon>
        <taxon>Hildenbrandiophycidae</taxon>
        <taxon>Hildenbrandiales</taxon>
        <taxon>Hildenbrandiaceae</taxon>
        <taxon>Hildenbrandia</taxon>
    </lineage>
</organism>
<dbReference type="SUPFAM" id="SSF89360">
    <property type="entry name" value="HesB-like domain"/>
    <property type="match status" value="1"/>
</dbReference>
<accession>A0A1C9CG41</accession>
<evidence type="ECO:0000259" key="1">
    <source>
        <dbReference type="Pfam" id="PF01521"/>
    </source>
</evidence>
<dbReference type="InterPro" id="IPR035903">
    <property type="entry name" value="HesB-like_dom_sf"/>
</dbReference>
<dbReference type="InterPro" id="IPR031108">
    <property type="entry name" value="IscA_plant_cyanobact"/>
</dbReference>
<sequence>MSTTDKQYIISITSNALDAINRLQKEKHVTKFLFRIGVKQGGCSGMSYVMHIEYPENITQNDRIINYSDFQIVCNFKSLLLLYGLSLDYNDEMVGGGFRFINPNATQTCGCGKSFTVDKI</sequence>
<dbReference type="PANTHER" id="PTHR47265:SF1">
    <property type="entry name" value="IRON-SULFUR ASSEMBLY PROTEIN ISCA, CHLOROPLASTIC"/>
    <property type="match status" value="1"/>
</dbReference>
<dbReference type="GO" id="GO:0051536">
    <property type="term" value="F:iron-sulfur cluster binding"/>
    <property type="evidence" value="ECO:0007669"/>
    <property type="project" value="InterPro"/>
</dbReference>
<feature type="domain" description="Core" evidence="1">
    <location>
        <begin position="10"/>
        <end position="113"/>
    </location>
</feature>
<dbReference type="GO" id="GO:0009570">
    <property type="term" value="C:chloroplast stroma"/>
    <property type="evidence" value="ECO:0007669"/>
    <property type="project" value="TreeGrafter"/>
</dbReference>
<dbReference type="RefSeq" id="YP_009294097.1">
    <property type="nucleotide sequence ID" value="NC_031146.1"/>
</dbReference>
<protein>
    <recommendedName>
        <fullName evidence="1">Core domain-containing protein</fullName>
    </recommendedName>
</protein>
<name>A0A1C9CG41_9FLOR</name>
<keyword evidence="2" id="KW-0934">Plastid</keyword>
<dbReference type="AlphaFoldDB" id="A0A1C9CG41"/>
<reference evidence="2" key="1">
    <citation type="journal article" date="2016" name="BMC Biol.">
        <title>Parallel evolution of highly conserved plastid genome architecture in red seaweeds and seed plants.</title>
        <authorList>
            <person name="Lee J."/>
            <person name="Cho C.H."/>
            <person name="Park S.I."/>
            <person name="Choi J.W."/>
            <person name="Song H.S."/>
            <person name="West J.A."/>
            <person name="Bhattacharya D."/>
            <person name="Yoon H.S."/>
        </authorList>
    </citation>
    <scope>NUCLEOTIDE SEQUENCE</scope>
</reference>
<evidence type="ECO:0000313" key="2">
    <source>
        <dbReference type="EMBL" id="AOM67339.1"/>
    </source>
</evidence>
<dbReference type="Pfam" id="PF01521">
    <property type="entry name" value="Fe-S_biosyn"/>
    <property type="match status" value="1"/>
</dbReference>
<dbReference type="InterPro" id="IPR000361">
    <property type="entry name" value="ATAP_core_dom"/>
</dbReference>
<gene>
    <name evidence="2" type="primary">ycf57</name>
    <name evidence="2" type="ORF">Hrub_095</name>
</gene>
<dbReference type="PANTHER" id="PTHR47265">
    <property type="entry name" value="IRON-SULFUR ASSEMBLY PROTEIN ISCA, CHLOROPLASTIC"/>
    <property type="match status" value="1"/>
</dbReference>
<geneLocation type="plastid" evidence="2"/>
<dbReference type="NCBIfam" id="TIGR00049">
    <property type="entry name" value="iron-sulfur cluster assembly accessory protein"/>
    <property type="match status" value="1"/>
</dbReference>
<dbReference type="EMBL" id="KX284724">
    <property type="protein sequence ID" value="AOM67339.1"/>
    <property type="molecule type" value="Genomic_DNA"/>
</dbReference>